<reference evidence="1" key="2">
    <citation type="submission" date="2023-05" db="EMBL/GenBank/DDBJ databases">
        <authorList>
            <consortium name="Lawrence Berkeley National Laboratory"/>
            <person name="Steindorff A."/>
            <person name="Hensen N."/>
            <person name="Bonometti L."/>
            <person name="Westerberg I."/>
            <person name="Brannstrom I.O."/>
            <person name="Guillou S."/>
            <person name="Cros-Aarteil S."/>
            <person name="Calhoun S."/>
            <person name="Haridas S."/>
            <person name="Kuo A."/>
            <person name="Mondo S."/>
            <person name="Pangilinan J."/>
            <person name="Riley R."/>
            <person name="Labutti K."/>
            <person name="Andreopoulos B."/>
            <person name="Lipzen A."/>
            <person name="Chen C."/>
            <person name="Yanf M."/>
            <person name="Daum C."/>
            <person name="Ng V."/>
            <person name="Clum A."/>
            <person name="Ohm R."/>
            <person name="Martin F."/>
            <person name="Silar P."/>
            <person name="Natvig D."/>
            <person name="Lalanne C."/>
            <person name="Gautier V."/>
            <person name="Ament-Velasquez S.L."/>
            <person name="Kruys A."/>
            <person name="Hutchinson M.I."/>
            <person name="Powell A.J."/>
            <person name="Barry K."/>
            <person name="Miller A.N."/>
            <person name="Grigoriev I.V."/>
            <person name="Debuchy R."/>
            <person name="Gladieux P."/>
            <person name="Thoren M.H."/>
            <person name="Johannesson H."/>
        </authorList>
    </citation>
    <scope>NUCLEOTIDE SEQUENCE</scope>
    <source>
        <strain evidence="1">CBS 532.94</strain>
    </source>
</reference>
<dbReference type="EMBL" id="MU860408">
    <property type="protein sequence ID" value="KAK4234162.1"/>
    <property type="molecule type" value="Genomic_DNA"/>
</dbReference>
<protein>
    <submittedName>
        <fullName evidence="1">Uncharacterized protein</fullName>
    </submittedName>
</protein>
<proteinExistence type="predicted"/>
<accession>A0AAN7C343</accession>
<comment type="caution">
    <text evidence="1">The sequence shown here is derived from an EMBL/GenBank/DDBJ whole genome shotgun (WGS) entry which is preliminary data.</text>
</comment>
<gene>
    <name evidence="1" type="ORF">C8A03DRAFT_18881</name>
</gene>
<organism evidence="1 2">
    <name type="scientific">Achaetomium macrosporum</name>
    <dbReference type="NCBI Taxonomy" id="79813"/>
    <lineage>
        <taxon>Eukaryota</taxon>
        <taxon>Fungi</taxon>
        <taxon>Dikarya</taxon>
        <taxon>Ascomycota</taxon>
        <taxon>Pezizomycotina</taxon>
        <taxon>Sordariomycetes</taxon>
        <taxon>Sordariomycetidae</taxon>
        <taxon>Sordariales</taxon>
        <taxon>Chaetomiaceae</taxon>
        <taxon>Achaetomium</taxon>
    </lineage>
</organism>
<evidence type="ECO:0000313" key="1">
    <source>
        <dbReference type="EMBL" id="KAK4234162.1"/>
    </source>
</evidence>
<feature type="non-terminal residue" evidence="1">
    <location>
        <position position="1"/>
    </location>
</feature>
<reference evidence="1" key="1">
    <citation type="journal article" date="2023" name="Mol. Phylogenet. Evol.">
        <title>Genome-scale phylogeny and comparative genomics of the fungal order Sordariales.</title>
        <authorList>
            <person name="Hensen N."/>
            <person name="Bonometti L."/>
            <person name="Westerberg I."/>
            <person name="Brannstrom I.O."/>
            <person name="Guillou S."/>
            <person name="Cros-Aarteil S."/>
            <person name="Calhoun S."/>
            <person name="Haridas S."/>
            <person name="Kuo A."/>
            <person name="Mondo S."/>
            <person name="Pangilinan J."/>
            <person name="Riley R."/>
            <person name="LaButti K."/>
            <person name="Andreopoulos B."/>
            <person name="Lipzen A."/>
            <person name="Chen C."/>
            <person name="Yan M."/>
            <person name="Daum C."/>
            <person name="Ng V."/>
            <person name="Clum A."/>
            <person name="Steindorff A."/>
            <person name="Ohm R.A."/>
            <person name="Martin F."/>
            <person name="Silar P."/>
            <person name="Natvig D.O."/>
            <person name="Lalanne C."/>
            <person name="Gautier V."/>
            <person name="Ament-Velasquez S.L."/>
            <person name="Kruys A."/>
            <person name="Hutchinson M.I."/>
            <person name="Powell A.J."/>
            <person name="Barry K."/>
            <person name="Miller A.N."/>
            <person name="Grigoriev I.V."/>
            <person name="Debuchy R."/>
            <person name="Gladieux P."/>
            <person name="Hiltunen Thoren M."/>
            <person name="Johannesson H."/>
        </authorList>
    </citation>
    <scope>NUCLEOTIDE SEQUENCE</scope>
    <source>
        <strain evidence="1">CBS 532.94</strain>
    </source>
</reference>
<sequence length="171" mass="19311">QRLSSPAWRAMLFGPWREARPAHGDWIVSMPEEKPYPTALLLAMIYCRVDLVDPTDMQIGQTEFGFHLASDILVVADKYGLTHVVGPWVPVWINGMKMARSDLRYSLDDLSGPIKAIHVAWEIGSEVQLACFLTDLMAQASPGYLLSVLERVEYWQSKGIPWDLGNFIHGR</sequence>
<evidence type="ECO:0000313" key="2">
    <source>
        <dbReference type="Proteomes" id="UP001303760"/>
    </source>
</evidence>
<dbReference type="Proteomes" id="UP001303760">
    <property type="component" value="Unassembled WGS sequence"/>
</dbReference>
<dbReference type="AlphaFoldDB" id="A0AAN7C343"/>
<keyword evidence="2" id="KW-1185">Reference proteome</keyword>
<name>A0AAN7C343_9PEZI</name>